<evidence type="ECO:0000313" key="1">
    <source>
        <dbReference type="EMBL" id="SDF32471.1"/>
    </source>
</evidence>
<reference evidence="1 2" key="1">
    <citation type="submission" date="2016-10" db="EMBL/GenBank/DDBJ databases">
        <authorList>
            <person name="Varghese N."/>
            <person name="Submissions S."/>
        </authorList>
    </citation>
    <scope>NUCLEOTIDE SEQUENCE [LARGE SCALE GENOMIC DNA]</scope>
    <source>
        <strain evidence="1 2">PL 12/M</strain>
    </source>
</reference>
<dbReference type="EMBL" id="FNCA01000001">
    <property type="protein sequence ID" value="SDF32471.1"/>
    <property type="molecule type" value="Genomic_DNA"/>
</dbReference>
<gene>
    <name evidence="1" type="ORF">SAMN04488589_0352</name>
</gene>
<accession>A0A7Z7AUI3</accession>
<protein>
    <submittedName>
        <fullName evidence="1">Uncharacterized protein</fullName>
    </submittedName>
</protein>
<comment type="caution">
    <text evidence="1">The sequence shown here is derived from an EMBL/GenBank/DDBJ whole genome shotgun (WGS) entry which is preliminary data.</text>
</comment>
<name>A0A7Z7AUI3_9EURY</name>
<proteinExistence type="predicted"/>
<organism evidence="1 2">
    <name type="scientific">Methanolobus vulcani</name>
    <dbReference type="NCBI Taxonomy" id="38026"/>
    <lineage>
        <taxon>Archaea</taxon>
        <taxon>Methanobacteriati</taxon>
        <taxon>Methanobacteriota</taxon>
        <taxon>Stenosarchaea group</taxon>
        <taxon>Methanomicrobia</taxon>
        <taxon>Methanosarcinales</taxon>
        <taxon>Methanosarcinaceae</taxon>
        <taxon>Methanolobus</taxon>
    </lineage>
</organism>
<dbReference type="Proteomes" id="UP000199259">
    <property type="component" value="Unassembled WGS sequence"/>
</dbReference>
<dbReference type="AlphaFoldDB" id="A0A7Z7AUI3"/>
<evidence type="ECO:0000313" key="2">
    <source>
        <dbReference type="Proteomes" id="UP000199259"/>
    </source>
</evidence>
<sequence length="295" mass="34373">MQCQTPFIFDLDSDSSDVDYSKALSITRYVTNYPFDVDEINNKMSDKKIKISDDFGCLNIKKNSDSVHTLFVKTGYKSLLGLNYESDSVYLEKYKVSNVVVATMHIDHFPDEDNNLNLLVFGGGQISQDMWVNYYKKTLGIHNFNIVKFNESQIREMCFKKYSDVIYEMIFDPASVDKFGKVDIAQYKTNKSKIDIDAENIKEIVDNEEIKIIKFKSEYISTCKYLDKSYPIKFTINTSGKMKLDFPSLSFTNVENAYDVENLFYSFARKVYNEIISDELYESVEQKQQTLFEFM</sequence>
<keyword evidence="2" id="KW-1185">Reference proteome</keyword>